<keyword evidence="2" id="KW-0732">Signal</keyword>
<reference evidence="3" key="2">
    <citation type="journal article" date="2021" name="PeerJ">
        <title>Extensive microbial diversity within the chicken gut microbiome revealed by metagenomics and culture.</title>
        <authorList>
            <person name="Gilroy R."/>
            <person name="Ravi A."/>
            <person name="Getino M."/>
            <person name="Pursley I."/>
            <person name="Horton D.L."/>
            <person name="Alikhan N.F."/>
            <person name="Baker D."/>
            <person name="Gharbi K."/>
            <person name="Hall N."/>
            <person name="Watson M."/>
            <person name="Adriaenssens E.M."/>
            <person name="Foster-Nyarko E."/>
            <person name="Jarju S."/>
            <person name="Secka A."/>
            <person name="Antonio M."/>
            <person name="Oren A."/>
            <person name="Chaudhuri R.R."/>
            <person name="La Ragione R."/>
            <person name="Hildebrand F."/>
            <person name="Pallen M.J."/>
        </authorList>
    </citation>
    <scope>NUCLEOTIDE SEQUENCE</scope>
    <source>
        <strain evidence="3">ChiSjej1B19-7085</strain>
    </source>
</reference>
<feature type="coiled-coil region" evidence="1">
    <location>
        <begin position="104"/>
        <end position="135"/>
    </location>
</feature>
<proteinExistence type="predicted"/>
<evidence type="ECO:0000313" key="3">
    <source>
        <dbReference type="EMBL" id="HIR56263.1"/>
    </source>
</evidence>
<reference evidence="3" key="1">
    <citation type="submission" date="2020-10" db="EMBL/GenBank/DDBJ databases">
        <authorList>
            <person name="Gilroy R."/>
        </authorList>
    </citation>
    <scope>NUCLEOTIDE SEQUENCE</scope>
    <source>
        <strain evidence="3">ChiSjej1B19-7085</strain>
    </source>
</reference>
<name>A0A9D1DNX7_9FIRM</name>
<sequence>MRKLIALAMAALATASLMTGCGVQAVGDGNTASIVSSSAPEGSDTEAESSQQAAEVTMDSVDDNLDGMDRYFTAKEYIPGDVTKSQTQASFIGAVDGRRYAFSYENSNIQMELYEFDLENLNEDAQEAIDNANNSGTMVVMGITANGTATMSDNGKYLMLYYDPNTDETHQARAQEILEEFKAFKS</sequence>
<evidence type="ECO:0008006" key="5">
    <source>
        <dbReference type="Google" id="ProtNLM"/>
    </source>
</evidence>
<organism evidence="3 4">
    <name type="scientific">Candidatus Gallacutalibacter pullicola</name>
    <dbReference type="NCBI Taxonomy" id="2840830"/>
    <lineage>
        <taxon>Bacteria</taxon>
        <taxon>Bacillati</taxon>
        <taxon>Bacillota</taxon>
        <taxon>Clostridia</taxon>
        <taxon>Eubacteriales</taxon>
        <taxon>Candidatus Gallacutalibacter</taxon>
    </lineage>
</organism>
<evidence type="ECO:0000313" key="4">
    <source>
        <dbReference type="Proteomes" id="UP000886785"/>
    </source>
</evidence>
<dbReference type="PROSITE" id="PS51257">
    <property type="entry name" value="PROKAR_LIPOPROTEIN"/>
    <property type="match status" value="1"/>
</dbReference>
<protein>
    <recommendedName>
        <fullName evidence="5">Lipoprotein</fullName>
    </recommendedName>
</protein>
<dbReference type="Proteomes" id="UP000886785">
    <property type="component" value="Unassembled WGS sequence"/>
</dbReference>
<evidence type="ECO:0000256" key="2">
    <source>
        <dbReference type="SAM" id="SignalP"/>
    </source>
</evidence>
<feature type="chain" id="PRO_5039271168" description="Lipoprotein" evidence="2">
    <location>
        <begin position="26"/>
        <end position="186"/>
    </location>
</feature>
<feature type="signal peptide" evidence="2">
    <location>
        <begin position="1"/>
        <end position="25"/>
    </location>
</feature>
<dbReference type="EMBL" id="DVHF01000012">
    <property type="protein sequence ID" value="HIR56263.1"/>
    <property type="molecule type" value="Genomic_DNA"/>
</dbReference>
<gene>
    <name evidence="3" type="ORF">IAA54_01190</name>
</gene>
<evidence type="ECO:0000256" key="1">
    <source>
        <dbReference type="SAM" id="Coils"/>
    </source>
</evidence>
<keyword evidence="1" id="KW-0175">Coiled coil</keyword>
<accession>A0A9D1DNX7</accession>
<dbReference type="AlphaFoldDB" id="A0A9D1DNX7"/>
<comment type="caution">
    <text evidence="3">The sequence shown here is derived from an EMBL/GenBank/DDBJ whole genome shotgun (WGS) entry which is preliminary data.</text>
</comment>